<comment type="caution">
    <text evidence="1">The sequence shown here is derived from an EMBL/GenBank/DDBJ whole genome shotgun (WGS) entry which is preliminary data.</text>
</comment>
<dbReference type="EMBL" id="JBHUEH010000009">
    <property type="protein sequence ID" value="MFD1884395.1"/>
    <property type="molecule type" value="Genomic_DNA"/>
</dbReference>
<reference evidence="2" key="1">
    <citation type="journal article" date="2019" name="Int. J. Syst. Evol. Microbiol.">
        <title>The Global Catalogue of Microorganisms (GCM) 10K type strain sequencing project: providing services to taxonomists for standard genome sequencing and annotation.</title>
        <authorList>
            <consortium name="The Broad Institute Genomics Platform"/>
            <consortium name="The Broad Institute Genome Sequencing Center for Infectious Disease"/>
            <person name="Wu L."/>
            <person name="Ma J."/>
        </authorList>
    </citation>
    <scope>NUCLEOTIDE SEQUENCE [LARGE SCALE GENOMIC DNA]</scope>
    <source>
        <strain evidence="2">CCUG 54950</strain>
    </source>
</reference>
<name>A0ABW4RE33_9BACL</name>
<dbReference type="Proteomes" id="UP001597233">
    <property type="component" value="Unassembled WGS sequence"/>
</dbReference>
<proteinExistence type="predicted"/>
<evidence type="ECO:0000313" key="1">
    <source>
        <dbReference type="EMBL" id="MFD1884395.1"/>
    </source>
</evidence>
<sequence length="56" mass="6735">MNKEFLLELRSLGYGDEERYKLMMKGIRHTLATRKSYSALRRYLRSTKRPTASSWH</sequence>
<keyword evidence="2" id="KW-1185">Reference proteome</keyword>
<organism evidence="1 2">
    <name type="scientific">Paenibacillus wenxiniae</name>
    <dbReference type="NCBI Taxonomy" id="1636843"/>
    <lineage>
        <taxon>Bacteria</taxon>
        <taxon>Bacillati</taxon>
        <taxon>Bacillota</taxon>
        <taxon>Bacilli</taxon>
        <taxon>Bacillales</taxon>
        <taxon>Paenibacillaceae</taxon>
        <taxon>Paenibacillus</taxon>
    </lineage>
</organism>
<evidence type="ECO:0000313" key="2">
    <source>
        <dbReference type="Proteomes" id="UP001597233"/>
    </source>
</evidence>
<protein>
    <submittedName>
        <fullName evidence="1">Uncharacterized protein</fullName>
    </submittedName>
</protein>
<accession>A0ABW4RE33</accession>
<gene>
    <name evidence="1" type="ORF">ACFSC9_02575</name>
</gene>
<dbReference type="RefSeq" id="WP_347326276.1">
    <property type="nucleotide sequence ID" value="NZ_JBCGUH010000010.1"/>
</dbReference>